<dbReference type="PRINTS" id="PR00484">
    <property type="entry name" value="PBPGOBP"/>
</dbReference>
<dbReference type="InterPro" id="IPR036728">
    <property type="entry name" value="PBP_GOBP_sf"/>
</dbReference>
<dbReference type="PANTHER" id="PTHR11857">
    <property type="entry name" value="ODORANT BINDING PROTEIN-RELATED"/>
    <property type="match status" value="1"/>
</dbReference>
<name>A0A0L7KXV0_OPEBR</name>
<proteinExistence type="inferred from homology"/>
<keyword evidence="2" id="KW-0813">Transport</keyword>
<evidence type="ECO:0000256" key="3">
    <source>
        <dbReference type="ARBA" id="ARBA00022729"/>
    </source>
</evidence>
<reference evidence="4 5" key="1">
    <citation type="journal article" date="2015" name="Genome Biol. Evol.">
        <title>The genome of winter moth (Operophtera brumata) provides a genomic perspective on sexual dimorphism and phenology.</title>
        <authorList>
            <person name="Derks M.F."/>
            <person name="Smit S."/>
            <person name="Salis L."/>
            <person name="Schijlen E."/>
            <person name="Bossers A."/>
            <person name="Mateman C."/>
            <person name="Pijl A.S."/>
            <person name="de Ridder D."/>
            <person name="Groenen M.A."/>
            <person name="Visser M.E."/>
            <person name="Megens H.J."/>
        </authorList>
    </citation>
    <scope>NUCLEOTIDE SEQUENCE [LARGE SCALE GENOMIC DNA]</scope>
    <source>
        <strain evidence="4">WM2013NL</strain>
        <tissue evidence="4">Head and thorax</tissue>
    </source>
</reference>
<dbReference type="AlphaFoldDB" id="A0A0L7KXV0"/>
<protein>
    <submittedName>
        <fullName evidence="4">Pheromone binding protein 3</fullName>
    </submittedName>
</protein>
<gene>
    <name evidence="4" type="ORF">OBRU01_19159</name>
</gene>
<dbReference type="GO" id="GO:0005615">
    <property type="term" value="C:extracellular space"/>
    <property type="evidence" value="ECO:0007669"/>
    <property type="project" value="TreeGrafter"/>
</dbReference>
<evidence type="ECO:0000313" key="4">
    <source>
        <dbReference type="EMBL" id="KOB67876.1"/>
    </source>
</evidence>
<comment type="caution">
    <text evidence="4">The sequence shown here is derived from an EMBL/GenBank/DDBJ whole genome shotgun (WGS) entry which is preliminary data.</text>
</comment>
<dbReference type="SUPFAM" id="SSF47565">
    <property type="entry name" value="Insect pheromone/odorant-binding proteins"/>
    <property type="match status" value="2"/>
</dbReference>
<keyword evidence="5" id="KW-1185">Reference proteome</keyword>
<dbReference type="EMBL" id="JTDY01004678">
    <property type="protein sequence ID" value="KOB67876.1"/>
    <property type="molecule type" value="Genomic_DNA"/>
</dbReference>
<dbReference type="InterPro" id="IPR006170">
    <property type="entry name" value="PBP/GOBP"/>
</dbReference>
<organism evidence="4 5">
    <name type="scientific">Operophtera brumata</name>
    <name type="common">Winter moth</name>
    <name type="synonym">Phalaena brumata</name>
    <dbReference type="NCBI Taxonomy" id="104452"/>
    <lineage>
        <taxon>Eukaryota</taxon>
        <taxon>Metazoa</taxon>
        <taxon>Ecdysozoa</taxon>
        <taxon>Arthropoda</taxon>
        <taxon>Hexapoda</taxon>
        <taxon>Insecta</taxon>
        <taxon>Pterygota</taxon>
        <taxon>Neoptera</taxon>
        <taxon>Endopterygota</taxon>
        <taxon>Lepidoptera</taxon>
        <taxon>Glossata</taxon>
        <taxon>Ditrysia</taxon>
        <taxon>Geometroidea</taxon>
        <taxon>Geometridae</taxon>
        <taxon>Larentiinae</taxon>
        <taxon>Operophtera</taxon>
    </lineage>
</organism>
<dbReference type="GO" id="GO:0007608">
    <property type="term" value="P:sensory perception of smell"/>
    <property type="evidence" value="ECO:0007669"/>
    <property type="project" value="TreeGrafter"/>
</dbReference>
<dbReference type="Gene3D" id="1.10.238.20">
    <property type="entry name" value="Pheromone/general odorant binding protein domain"/>
    <property type="match status" value="2"/>
</dbReference>
<accession>A0A0L7KXV0</accession>
<dbReference type="SMART" id="SM00708">
    <property type="entry name" value="PhBP"/>
    <property type="match status" value="2"/>
</dbReference>
<evidence type="ECO:0000256" key="2">
    <source>
        <dbReference type="ARBA" id="ARBA00022448"/>
    </source>
</evidence>
<dbReference type="InterPro" id="IPR006072">
    <property type="entry name" value="Odorant/phero-bd_Lep"/>
</dbReference>
<sequence length="324" mass="36726">MESNLANDIKLTRLISWSSRTTQMVTMMKMKVVLLLVGFVMLTEASQDVVMEMTKTFAKPLEACKIELNLSESVSTDILNFWKDGYELNDPSTGCAIICLASKLELLDPEYNLHHGKAHDFAKTHGADDGLAKQLVDLLLGCNQKNSEEQDFCWRALKVAKCFKAEIHNLNWTPSMELIVEAGDAMKFLAKGFLKVLEECKKELNLDDQLLSDLYYYWKQDYSRLSRDTGCAIICMSKKLDLLDETGKMHHGNAKEYAMAQGADADLAVKIINVIHGCEKEQDPHEDHCLWVLEVAKCFRTRIHELEWSPTMEVVIGEVLVEIS</sequence>
<evidence type="ECO:0000256" key="1">
    <source>
        <dbReference type="ARBA" id="ARBA00008098"/>
    </source>
</evidence>
<dbReference type="GO" id="GO:0005549">
    <property type="term" value="F:odorant binding"/>
    <property type="evidence" value="ECO:0007669"/>
    <property type="project" value="InterPro"/>
</dbReference>
<evidence type="ECO:0000313" key="5">
    <source>
        <dbReference type="Proteomes" id="UP000037510"/>
    </source>
</evidence>
<dbReference type="Proteomes" id="UP000037510">
    <property type="component" value="Unassembled WGS sequence"/>
</dbReference>
<comment type="similarity">
    <text evidence="1">Belongs to the PBP/GOBP family.</text>
</comment>
<dbReference type="Pfam" id="PF01395">
    <property type="entry name" value="PBP_GOBP"/>
    <property type="match status" value="2"/>
</dbReference>
<keyword evidence="3" id="KW-0732">Signal</keyword>
<dbReference type="CDD" id="cd23992">
    <property type="entry name" value="PBP_GOBP"/>
    <property type="match status" value="2"/>
</dbReference>